<evidence type="ECO:0000256" key="1">
    <source>
        <dbReference type="SAM" id="MobiDB-lite"/>
    </source>
</evidence>
<dbReference type="GO" id="GO:0042752">
    <property type="term" value="P:regulation of circadian rhythm"/>
    <property type="evidence" value="ECO:0007669"/>
    <property type="project" value="InterPro"/>
</dbReference>
<feature type="region of interest" description="Disordered" evidence="1">
    <location>
        <begin position="261"/>
        <end position="285"/>
    </location>
</feature>
<name>A0A8B8J5I1_PHODC</name>
<reference evidence="2" key="1">
    <citation type="journal article" date="2019" name="Nat. Commun.">
        <title>Genome-wide association mapping of date palm fruit traits.</title>
        <authorList>
            <person name="Hazzouri K.M."/>
            <person name="Gros-Balthazard M."/>
            <person name="Flowers J.M."/>
            <person name="Copetti D."/>
            <person name="Lemansour A."/>
            <person name="Lebrun M."/>
            <person name="Masmoudi K."/>
            <person name="Ferrand S."/>
            <person name="Dhar M.I."/>
            <person name="Fresquez Z.A."/>
            <person name="Rosas U."/>
            <person name="Zhang J."/>
            <person name="Talag J."/>
            <person name="Lee S."/>
            <person name="Kudrna D."/>
            <person name="Powell R.F."/>
            <person name="Leitch I.J."/>
            <person name="Krueger R.R."/>
            <person name="Wing R.A."/>
            <person name="Amiri K.M.A."/>
            <person name="Purugganan M.D."/>
        </authorList>
    </citation>
    <scope>NUCLEOTIDE SEQUENCE [LARGE SCALE GENOMIC DNA]</scope>
    <source>
        <strain evidence="2">cv. Khalas</strain>
    </source>
</reference>
<dbReference type="AlphaFoldDB" id="A0A8B8J5I1"/>
<dbReference type="KEGG" id="pda:103708563"/>
<dbReference type="RefSeq" id="XP_026661016.1">
    <property type="nucleotide sequence ID" value="XM_026805215.1"/>
</dbReference>
<dbReference type="PANTHER" id="PTHR34798:SF2">
    <property type="entry name" value="PROTEIN TIME FOR COFFEE"/>
    <property type="match status" value="1"/>
</dbReference>
<dbReference type="InterPro" id="IPR039317">
    <property type="entry name" value="TIC"/>
</dbReference>
<evidence type="ECO:0000313" key="2">
    <source>
        <dbReference type="Proteomes" id="UP000228380"/>
    </source>
</evidence>
<organism evidence="2 5">
    <name type="scientific">Phoenix dactylifera</name>
    <name type="common">Date palm</name>
    <dbReference type="NCBI Taxonomy" id="42345"/>
    <lineage>
        <taxon>Eukaryota</taxon>
        <taxon>Viridiplantae</taxon>
        <taxon>Streptophyta</taxon>
        <taxon>Embryophyta</taxon>
        <taxon>Tracheophyta</taxon>
        <taxon>Spermatophyta</taxon>
        <taxon>Magnoliopsida</taxon>
        <taxon>Liliopsida</taxon>
        <taxon>Arecaceae</taxon>
        <taxon>Coryphoideae</taxon>
        <taxon>Phoeniceae</taxon>
        <taxon>Phoenix</taxon>
    </lineage>
</organism>
<evidence type="ECO:0000313" key="3">
    <source>
        <dbReference type="RefSeq" id="XP_008791768.1"/>
    </source>
</evidence>
<feature type="compositionally biased region" description="Low complexity" evidence="1">
    <location>
        <begin position="155"/>
        <end position="164"/>
    </location>
</feature>
<dbReference type="Proteomes" id="UP000228380">
    <property type="component" value="Chromosome 10"/>
</dbReference>
<feature type="compositionally biased region" description="Polar residues" evidence="1">
    <location>
        <begin position="539"/>
        <end position="551"/>
    </location>
</feature>
<dbReference type="RefSeq" id="XP_026661015.1">
    <property type="nucleotide sequence ID" value="XM_026805214.1"/>
</dbReference>
<feature type="region of interest" description="Disordered" evidence="1">
    <location>
        <begin position="368"/>
        <end position="398"/>
    </location>
</feature>
<dbReference type="GeneID" id="103708563"/>
<sequence>MVESSRLGAEMERNREGRRRTPYSFRRRSRGAEPRESSGILDVEHIRNNSIKEKFGSRELRSSSRTRRRPCFNERRANHGKEVADRSSDESLEEGDECNQGRASRVKPEYKVSKEMIGVSVPRRARSACAKRPQESFAVLRHSSCSSPVHNGATSSSSPSSNASMKARGGMKLSPTTHRPSKMSQVSISESEVEVAQVLCGLKKPRSQHSPAKSENFQSAQLDFCSNLSDERYVSIVSISSSLASTPISLTLSSQPTFLSNHSTITPETGTVPKKKMPRNLQSDDAEKPSVMIACNSKPNEDSIEENDANSLHTFSIIENQEDKNLHITETRTSLPKLEKEVLPNGDVYSRIAGPWVPQNPILLPLQVDEKPNSTNPVSVSPKQKPDSDFLKKDDGCSGTNFQAALEQTNQMIEKEENPSKQNLPSFPSLDDKLDVHNSISPVSASVEGVKGIKFEIDMMGHVTHESHDKSKVIVNLAEKMAMQGPKAKKDSDIIEQEKKSQIKKEAAEAAILVKQPLISGKIRSCHDVHNQNKVNMIQNPQKTPEGTTSPADRMGKSTGIRTSTSTPIPMTIPIWPGGHPPFGFLDCSLPIPRAHQEPEEGKSAIPYMPFVIIPPRRPGHCTTHCFIAQFIYFQQQLAKINPLWHATGSSLCNARPCSLSIMPQSGTSFLGGPVVKNLDFLPQNNFGPTFGGPVVMNPKAIGDPKICQPSLPHLAHQGATFVSPINHSRAAGPKDSEDFSSFSTSGAPCAASFSASSNFSNFAATRDPRYFTMFQSCPFPLPPGYHAHLSQQQQLPPPPLPSNSSQSFQLQSQSFQQSQNSAASIGSSSLIKHLKLPPCFPPSKPLSGACHNETEDEADSNVSLSQKKLQLVTPTANIVGKQHDLGDSQMSLKTVKVDRPFEPRQEIGSHHHDQLRKLQKQPTYPLKAHNSIKSSMPNKVQKQSAPCMISPNSALSAFVSTEASMACNDCNALTYYNSSGSVALHNTKHVQCKMPLSQKMPNPETSLVDVSRRKVRPMPPVSTHPVQAQSSAKAKRPLIPKSDPGNHNSAVHVMFAGSSKTRKHITNQ</sequence>
<feature type="region of interest" description="Disordered" evidence="1">
    <location>
        <begin position="144"/>
        <end position="188"/>
    </location>
</feature>
<dbReference type="RefSeq" id="XP_008791768.1">
    <property type="nucleotide sequence ID" value="XM_008793546.3"/>
</dbReference>
<feature type="region of interest" description="Disordered" evidence="1">
    <location>
        <begin position="539"/>
        <end position="570"/>
    </location>
</feature>
<dbReference type="PANTHER" id="PTHR34798">
    <property type="entry name" value="PROTEIN TIME FOR COFFEE"/>
    <property type="match status" value="1"/>
</dbReference>
<dbReference type="OrthoDB" id="1930924at2759"/>
<accession>A0A8B8J5I1</accession>
<feature type="region of interest" description="Disordered" evidence="1">
    <location>
        <begin position="1"/>
        <end position="109"/>
    </location>
</feature>
<dbReference type="GO" id="GO:0005634">
    <property type="term" value="C:nucleus"/>
    <property type="evidence" value="ECO:0007669"/>
    <property type="project" value="TreeGrafter"/>
</dbReference>
<feature type="compositionally biased region" description="Polar residues" evidence="1">
    <location>
        <begin position="373"/>
        <end position="382"/>
    </location>
</feature>
<feature type="compositionally biased region" description="Basic and acidic residues" evidence="1">
    <location>
        <begin position="71"/>
        <end position="89"/>
    </location>
</feature>
<proteinExistence type="predicted"/>
<gene>
    <name evidence="3 4 5" type="primary">LOC103708563</name>
</gene>
<feature type="region of interest" description="Disordered" evidence="1">
    <location>
        <begin position="1019"/>
        <end position="1069"/>
    </location>
</feature>
<evidence type="ECO:0000313" key="4">
    <source>
        <dbReference type="RefSeq" id="XP_026661015.1"/>
    </source>
</evidence>
<feature type="compositionally biased region" description="Basic and acidic residues" evidence="1">
    <location>
        <begin position="30"/>
        <end position="62"/>
    </location>
</feature>
<feature type="compositionally biased region" description="Polar residues" evidence="1">
    <location>
        <begin position="144"/>
        <end position="154"/>
    </location>
</feature>
<feature type="region of interest" description="Disordered" evidence="1">
    <location>
        <begin position="786"/>
        <end position="823"/>
    </location>
</feature>
<protein>
    <submittedName>
        <fullName evidence="3 4">Protein TIME FOR COFFEE-like isoform X1</fullName>
    </submittedName>
</protein>
<feature type="compositionally biased region" description="Low complexity" evidence="1">
    <location>
        <begin position="803"/>
        <end position="823"/>
    </location>
</feature>
<keyword evidence="2" id="KW-1185">Reference proteome</keyword>
<feature type="compositionally biased region" description="Basic and acidic residues" evidence="1">
    <location>
        <begin position="384"/>
        <end position="396"/>
    </location>
</feature>
<feature type="compositionally biased region" description="Polar residues" evidence="1">
    <location>
        <begin position="174"/>
        <end position="185"/>
    </location>
</feature>
<reference evidence="3 4" key="2">
    <citation type="submission" date="2025-04" db="UniProtKB">
        <authorList>
            <consortium name="RefSeq"/>
        </authorList>
    </citation>
    <scope>IDENTIFICATION</scope>
    <source>
        <tissue evidence="3 4">Young leaves</tissue>
    </source>
</reference>
<feature type="compositionally biased region" description="Basic residues" evidence="1">
    <location>
        <begin position="16"/>
        <end position="29"/>
    </location>
</feature>
<feature type="compositionally biased region" description="Low complexity" evidence="1">
    <location>
        <begin position="561"/>
        <end position="570"/>
    </location>
</feature>
<evidence type="ECO:0000313" key="5">
    <source>
        <dbReference type="RefSeq" id="XP_026661016.1"/>
    </source>
</evidence>